<evidence type="ECO:0000256" key="1">
    <source>
        <dbReference type="SAM" id="MobiDB-lite"/>
    </source>
</evidence>
<proteinExistence type="predicted"/>
<evidence type="ECO:0000313" key="3">
    <source>
        <dbReference type="Proteomes" id="UP000221165"/>
    </source>
</evidence>
<dbReference type="RefSeq" id="XP_067918215.1">
    <property type="nucleotide sequence ID" value="XM_068069809.1"/>
</dbReference>
<gene>
    <name evidence="2" type="ORF">CSUI_009698</name>
</gene>
<dbReference type="Proteomes" id="UP000221165">
    <property type="component" value="Unassembled WGS sequence"/>
</dbReference>
<feature type="non-terminal residue" evidence="2">
    <location>
        <position position="100"/>
    </location>
</feature>
<dbReference type="VEuPathDB" id="ToxoDB:CSUI_009698"/>
<dbReference type="AlphaFoldDB" id="A0A2C6KJE5"/>
<dbReference type="EMBL" id="MIGC01005882">
    <property type="protein sequence ID" value="PHJ16486.1"/>
    <property type="molecule type" value="Genomic_DNA"/>
</dbReference>
<evidence type="ECO:0000313" key="2">
    <source>
        <dbReference type="EMBL" id="PHJ16486.1"/>
    </source>
</evidence>
<organism evidence="2 3">
    <name type="scientific">Cystoisospora suis</name>
    <dbReference type="NCBI Taxonomy" id="483139"/>
    <lineage>
        <taxon>Eukaryota</taxon>
        <taxon>Sar</taxon>
        <taxon>Alveolata</taxon>
        <taxon>Apicomplexa</taxon>
        <taxon>Conoidasida</taxon>
        <taxon>Coccidia</taxon>
        <taxon>Eucoccidiorida</taxon>
        <taxon>Eimeriorina</taxon>
        <taxon>Sarcocystidae</taxon>
        <taxon>Cystoisospora</taxon>
    </lineage>
</organism>
<sequence length="100" mass="10877">MLHPQRPPLSPPLPAPEELSRLLMEGIEGPPLPEPEDWHHIDEAVASLLPLSEPTPHPFFMPHHAPEMPLAPQPAPPSKGAGWEDGSDARQQAIPRDCSG</sequence>
<reference evidence="2 3" key="1">
    <citation type="journal article" date="2017" name="Int. J. Parasitol.">
        <title>The genome of the protozoan parasite Cystoisospora suis and a reverse vaccinology approach to identify vaccine candidates.</title>
        <authorList>
            <person name="Palmieri N."/>
            <person name="Shrestha A."/>
            <person name="Ruttkowski B."/>
            <person name="Beck T."/>
            <person name="Vogl C."/>
            <person name="Tomley F."/>
            <person name="Blake D.P."/>
            <person name="Joachim A."/>
        </authorList>
    </citation>
    <scope>NUCLEOTIDE SEQUENCE [LARGE SCALE GENOMIC DNA]</scope>
    <source>
        <strain evidence="2 3">Wien I</strain>
    </source>
</reference>
<comment type="caution">
    <text evidence="2">The sequence shown here is derived from an EMBL/GenBank/DDBJ whole genome shotgun (WGS) entry which is preliminary data.</text>
</comment>
<keyword evidence="3" id="KW-1185">Reference proteome</keyword>
<protein>
    <submittedName>
        <fullName evidence="2">Uncharacterized protein</fullName>
    </submittedName>
</protein>
<dbReference type="GeneID" id="94433020"/>
<accession>A0A2C6KJE5</accession>
<name>A0A2C6KJE5_9APIC</name>
<feature type="region of interest" description="Disordered" evidence="1">
    <location>
        <begin position="57"/>
        <end position="100"/>
    </location>
</feature>